<dbReference type="PRINTS" id="PR00502">
    <property type="entry name" value="NUDIXFAMILY"/>
</dbReference>
<dbReference type="InterPro" id="IPR020084">
    <property type="entry name" value="NUDIX_hydrolase_CS"/>
</dbReference>
<dbReference type="PROSITE" id="PS00893">
    <property type="entry name" value="NUDIX_BOX"/>
    <property type="match status" value="1"/>
</dbReference>
<organism evidence="5 6">
    <name type="scientific">Chthonomonas calidirosea (strain DSM 23976 / ICMP 18418 / T49)</name>
    <dbReference type="NCBI Taxonomy" id="1303518"/>
    <lineage>
        <taxon>Bacteria</taxon>
        <taxon>Bacillati</taxon>
        <taxon>Armatimonadota</taxon>
        <taxon>Chthonomonadia</taxon>
        <taxon>Chthonomonadales</taxon>
        <taxon>Chthonomonadaceae</taxon>
        <taxon>Chthonomonas</taxon>
    </lineage>
</organism>
<dbReference type="CDD" id="cd02883">
    <property type="entry name" value="NUDIX_Hydrolase"/>
    <property type="match status" value="1"/>
</dbReference>
<evidence type="ECO:0000256" key="2">
    <source>
        <dbReference type="ARBA" id="ARBA00022801"/>
    </source>
</evidence>
<dbReference type="HOGENOM" id="CLU_1642605_0_0_0"/>
<dbReference type="PANTHER" id="PTHR43736">
    <property type="entry name" value="ADP-RIBOSE PYROPHOSPHATASE"/>
    <property type="match status" value="1"/>
</dbReference>
<dbReference type="AlphaFoldDB" id="S0EZH4"/>
<evidence type="ECO:0000313" key="5">
    <source>
        <dbReference type="EMBL" id="CCW35808.1"/>
    </source>
</evidence>
<dbReference type="PATRIC" id="fig|1303518.3.peg.2063"/>
<protein>
    <submittedName>
        <fullName evidence="5">ADP-ribose pyrophosphatase</fullName>
    </submittedName>
</protein>
<reference evidence="6" key="1">
    <citation type="submission" date="2013-03" db="EMBL/GenBank/DDBJ databases">
        <title>Genome sequence of Chthonomonas calidirosea, the first sequenced genome from the Armatimonadetes phylum (formally candidate division OP10).</title>
        <authorList>
            <person name="Lee K.C.Y."/>
            <person name="Morgan X.C."/>
            <person name="Dunfield P.F."/>
            <person name="Tamas I."/>
            <person name="Houghton K.M."/>
            <person name="Vyssotski M."/>
            <person name="Ryan J.L.J."/>
            <person name="Lagutin K."/>
            <person name="McDonald I.R."/>
            <person name="Stott M.B."/>
        </authorList>
    </citation>
    <scope>NUCLEOTIDE SEQUENCE [LARGE SCALE GENOMIC DNA]</scope>
    <source>
        <strain evidence="6">DSM 23976 / ICMP 18418 / T49</strain>
    </source>
</reference>
<name>S0EZH4_CHTCT</name>
<dbReference type="PROSITE" id="PS51462">
    <property type="entry name" value="NUDIX"/>
    <property type="match status" value="1"/>
</dbReference>
<dbReference type="Proteomes" id="UP000014227">
    <property type="component" value="Chromosome I"/>
</dbReference>
<dbReference type="InterPro" id="IPR000086">
    <property type="entry name" value="NUDIX_hydrolase_dom"/>
</dbReference>
<keyword evidence="6" id="KW-1185">Reference proteome</keyword>
<keyword evidence="2 3" id="KW-0378">Hydrolase</keyword>
<evidence type="ECO:0000256" key="1">
    <source>
        <dbReference type="ARBA" id="ARBA00005582"/>
    </source>
</evidence>
<dbReference type="STRING" id="454171.CP488_02088"/>
<dbReference type="EMBL" id="HF951689">
    <property type="protein sequence ID" value="CCW35808.1"/>
    <property type="molecule type" value="Genomic_DNA"/>
</dbReference>
<feature type="domain" description="Nudix hydrolase" evidence="4">
    <location>
        <begin position="1"/>
        <end position="127"/>
    </location>
</feature>
<comment type="similarity">
    <text evidence="1 3">Belongs to the Nudix hydrolase family.</text>
</comment>
<dbReference type="SUPFAM" id="SSF55811">
    <property type="entry name" value="Nudix"/>
    <property type="match status" value="1"/>
</dbReference>
<accession>S0EZH4</accession>
<dbReference type="InParanoid" id="S0EZH4"/>
<gene>
    <name evidence="5" type="ORF">CCALI_02001</name>
</gene>
<dbReference type="PANTHER" id="PTHR43736:SF1">
    <property type="entry name" value="DIHYDRONEOPTERIN TRIPHOSPHATE DIPHOSPHATASE"/>
    <property type="match status" value="1"/>
</dbReference>
<dbReference type="eggNOG" id="COG1051">
    <property type="taxonomic scope" value="Bacteria"/>
</dbReference>
<proteinExistence type="inferred from homology"/>
<dbReference type="InterPro" id="IPR015797">
    <property type="entry name" value="NUDIX_hydrolase-like_dom_sf"/>
</dbReference>
<dbReference type="GO" id="GO:0016787">
    <property type="term" value="F:hydrolase activity"/>
    <property type="evidence" value="ECO:0007669"/>
    <property type="project" value="UniProtKB-KW"/>
</dbReference>
<dbReference type="Gene3D" id="3.90.79.10">
    <property type="entry name" value="Nucleoside Triphosphate Pyrophosphohydrolase"/>
    <property type="match status" value="1"/>
</dbReference>
<sequence>MRAVLAFVFSGGQALLARIRGRGWCVPSGHVEAGETPENAIRREIREEVGASVGHLHLLGHYLLTPPHASPYLAAVYYTSLLSQEAIPEGSESQEARLFPLEAFPTHYYFWDPLVEAVCQYAFQQAAQSPP</sequence>
<evidence type="ECO:0000313" key="6">
    <source>
        <dbReference type="Proteomes" id="UP000014227"/>
    </source>
</evidence>
<evidence type="ECO:0000259" key="4">
    <source>
        <dbReference type="PROSITE" id="PS51462"/>
    </source>
</evidence>
<dbReference type="Pfam" id="PF00293">
    <property type="entry name" value="NUDIX"/>
    <property type="match status" value="1"/>
</dbReference>
<dbReference type="InterPro" id="IPR020476">
    <property type="entry name" value="Nudix_hydrolase"/>
</dbReference>
<evidence type="ECO:0000256" key="3">
    <source>
        <dbReference type="RuleBase" id="RU003476"/>
    </source>
</evidence>
<dbReference type="KEGG" id="ccz:CCALI_02001"/>
<dbReference type="RefSeq" id="WP_016483332.1">
    <property type="nucleotide sequence ID" value="NC_021487.1"/>
</dbReference>